<dbReference type="SMART" id="SM00830">
    <property type="entry name" value="CM_2"/>
    <property type="match status" value="1"/>
</dbReference>
<dbReference type="SUPFAM" id="SSF48600">
    <property type="entry name" value="Chorismate mutase II"/>
    <property type="match status" value="1"/>
</dbReference>
<dbReference type="Gene3D" id="1.20.59.10">
    <property type="entry name" value="Chorismate mutase"/>
    <property type="match status" value="1"/>
</dbReference>
<evidence type="ECO:0000313" key="4">
    <source>
        <dbReference type="EMBL" id="AEP08678.1"/>
    </source>
</evidence>
<reference evidence="4 5" key="1">
    <citation type="journal article" date="2011" name="BMC Genomics">
        <title>Genomic insights into an obligate epibiotic bacterial predator: Micavibrio aeruginosavorus ARL-13.</title>
        <authorList>
            <person name="Wang Z."/>
            <person name="Kadouri D."/>
            <person name="Wu M."/>
        </authorList>
    </citation>
    <scope>NUCLEOTIDE SEQUENCE [LARGE SCALE GENOMIC DNA]</scope>
    <source>
        <strain evidence="4 5">ARL-13</strain>
    </source>
</reference>
<gene>
    <name evidence="4" type="ordered locus">MICA_333</name>
</gene>
<dbReference type="InterPro" id="IPR002701">
    <property type="entry name" value="CM_II_prokaryot"/>
</dbReference>
<dbReference type="STRING" id="856793.MICA_333"/>
<dbReference type="GO" id="GO:0004106">
    <property type="term" value="F:chorismate mutase activity"/>
    <property type="evidence" value="ECO:0007669"/>
    <property type="project" value="UniProtKB-EC"/>
</dbReference>
<dbReference type="Pfam" id="PF01817">
    <property type="entry name" value="CM_2"/>
    <property type="match status" value="1"/>
</dbReference>
<protein>
    <recommendedName>
        <fullName evidence="1">chorismate mutase</fullName>
        <ecNumber evidence="1">5.4.99.5</ecNumber>
    </recommendedName>
</protein>
<keyword evidence="5" id="KW-1185">Reference proteome</keyword>
<evidence type="ECO:0000259" key="3">
    <source>
        <dbReference type="PROSITE" id="PS51168"/>
    </source>
</evidence>
<dbReference type="EC" id="5.4.99.5" evidence="1"/>
<dbReference type="GO" id="GO:0046417">
    <property type="term" value="P:chorismate metabolic process"/>
    <property type="evidence" value="ECO:0007669"/>
    <property type="project" value="InterPro"/>
</dbReference>
<dbReference type="GO" id="GO:0009697">
    <property type="term" value="P:salicylic acid biosynthetic process"/>
    <property type="evidence" value="ECO:0007669"/>
    <property type="project" value="TreeGrafter"/>
</dbReference>
<organism evidence="4 5">
    <name type="scientific">Micavibrio aeruginosavorus (strain ARL-13)</name>
    <dbReference type="NCBI Taxonomy" id="856793"/>
    <lineage>
        <taxon>Bacteria</taxon>
        <taxon>Pseudomonadati</taxon>
        <taxon>Bdellovibrionota</taxon>
        <taxon>Bdellovibrionia</taxon>
        <taxon>Bdellovibrionales</taxon>
        <taxon>Pseudobdellovibrionaceae</taxon>
        <taxon>Micavibrio</taxon>
    </lineage>
</organism>
<dbReference type="InterPro" id="IPR051331">
    <property type="entry name" value="Chorismate_mutase-related"/>
</dbReference>
<dbReference type="KEGG" id="mai:MICA_333"/>
<evidence type="ECO:0000256" key="2">
    <source>
        <dbReference type="ARBA" id="ARBA00023235"/>
    </source>
</evidence>
<evidence type="ECO:0000256" key="1">
    <source>
        <dbReference type="ARBA" id="ARBA00012404"/>
    </source>
</evidence>
<evidence type="ECO:0000313" key="5">
    <source>
        <dbReference type="Proteomes" id="UP000009286"/>
    </source>
</evidence>
<name>G2KR26_MICAA</name>
<dbReference type="AlphaFoldDB" id="G2KR26"/>
<dbReference type="eggNOG" id="COG1605">
    <property type="taxonomic scope" value="Bacteria"/>
</dbReference>
<sequence length="94" mass="10563">MELLKPYRARIDALDDKIVDLLVERAGIIAEVGHLKAREGIPAILQDRVDQVRERNAARAAEKGLDPDLVRALYAMLIQWSCDLEEQIKAEKAA</sequence>
<dbReference type="PANTHER" id="PTHR38041:SF1">
    <property type="entry name" value="CHORISMATE MUTASE"/>
    <property type="match status" value="1"/>
</dbReference>
<dbReference type="InterPro" id="IPR036263">
    <property type="entry name" value="Chorismate_II_sf"/>
</dbReference>
<dbReference type="EMBL" id="CP002382">
    <property type="protein sequence ID" value="AEP08678.1"/>
    <property type="molecule type" value="Genomic_DNA"/>
</dbReference>
<accession>G2KR26</accession>
<keyword evidence="2" id="KW-0413">Isomerase</keyword>
<dbReference type="HOGENOM" id="CLU_131518_1_2_5"/>
<feature type="domain" description="Chorismate mutase" evidence="3">
    <location>
        <begin position="1"/>
        <end position="89"/>
    </location>
</feature>
<dbReference type="Proteomes" id="UP000009286">
    <property type="component" value="Chromosome"/>
</dbReference>
<dbReference type="PANTHER" id="PTHR38041">
    <property type="entry name" value="CHORISMATE MUTASE"/>
    <property type="match status" value="1"/>
</dbReference>
<dbReference type="RefSeq" id="WP_014101901.1">
    <property type="nucleotide sequence ID" value="NC_016026.1"/>
</dbReference>
<dbReference type="OrthoDB" id="514491at2"/>
<dbReference type="InterPro" id="IPR036979">
    <property type="entry name" value="CM_dom_sf"/>
</dbReference>
<proteinExistence type="predicted"/>
<dbReference type="PROSITE" id="PS51168">
    <property type="entry name" value="CHORISMATE_MUT_2"/>
    <property type="match status" value="1"/>
</dbReference>